<accession>A0A9W4T725</accession>
<dbReference type="AlphaFoldDB" id="A0A9W4T725"/>
<feature type="non-terminal residue" evidence="1">
    <location>
        <position position="105"/>
    </location>
</feature>
<organism evidence="1 2">
    <name type="scientific">Funneliformis geosporum</name>
    <dbReference type="NCBI Taxonomy" id="1117311"/>
    <lineage>
        <taxon>Eukaryota</taxon>
        <taxon>Fungi</taxon>
        <taxon>Fungi incertae sedis</taxon>
        <taxon>Mucoromycota</taxon>
        <taxon>Glomeromycotina</taxon>
        <taxon>Glomeromycetes</taxon>
        <taxon>Glomerales</taxon>
        <taxon>Glomeraceae</taxon>
        <taxon>Funneliformis</taxon>
    </lineage>
</organism>
<gene>
    <name evidence="1" type="ORF">FWILDA_LOCUS17650</name>
</gene>
<protein>
    <submittedName>
        <fullName evidence="1">10679_t:CDS:1</fullName>
    </submittedName>
</protein>
<sequence length="105" mass="11814">MSFNIVEYSVCLIDYLFIRTHASGQLAYNPIEHSIAMLSQKLAGITLPIDKHGSHFNSQGQVVNLELAMKNMHYAGKALCALWNRDPIFGRPVTTQYIDQKSSPF</sequence>
<proteinExistence type="predicted"/>
<dbReference type="PANTHER" id="PTHR46954:SF1">
    <property type="entry name" value="C2H2-TYPE DOMAIN-CONTAINING PROTEIN"/>
    <property type="match status" value="1"/>
</dbReference>
<keyword evidence="2" id="KW-1185">Reference proteome</keyword>
<dbReference type="OrthoDB" id="2425766at2759"/>
<reference evidence="1" key="1">
    <citation type="submission" date="2022-08" db="EMBL/GenBank/DDBJ databases">
        <authorList>
            <person name="Kallberg Y."/>
            <person name="Tangrot J."/>
            <person name="Rosling A."/>
        </authorList>
    </citation>
    <scope>NUCLEOTIDE SEQUENCE</scope>
    <source>
        <strain evidence="1">Wild A</strain>
    </source>
</reference>
<comment type="caution">
    <text evidence="1">The sequence shown here is derived from an EMBL/GenBank/DDBJ whole genome shotgun (WGS) entry which is preliminary data.</text>
</comment>
<dbReference type="PANTHER" id="PTHR46954">
    <property type="entry name" value="C2H2-TYPE DOMAIN-CONTAINING PROTEIN"/>
    <property type="match status" value="1"/>
</dbReference>
<name>A0A9W4T725_9GLOM</name>
<evidence type="ECO:0000313" key="1">
    <source>
        <dbReference type="EMBL" id="CAI2196578.1"/>
    </source>
</evidence>
<dbReference type="Proteomes" id="UP001153678">
    <property type="component" value="Unassembled WGS sequence"/>
</dbReference>
<evidence type="ECO:0000313" key="2">
    <source>
        <dbReference type="Proteomes" id="UP001153678"/>
    </source>
</evidence>
<dbReference type="EMBL" id="CAMKVN010014532">
    <property type="protein sequence ID" value="CAI2196578.1"/>
    <property type="molecule type" value="Genomic_DNA"/>
</dbReference>